<dbReference type="EMBL" id="JBHSKX010000001">
    <property type="protein sequence ID" value="MFC5365905.1"/>
    <property type="molecule type" value="Genomic_DNA"/>
</dbReference>
<keyword evidence="1" id="KW-1133">Transmembrane helix</keyword>
<reference evidence="2 3" key="1">
    <citation type="journal article" date="2019" name="Int. J. Syst. Evol. Microbiol.">
        <title>The Global Catalogue of Microorganisms (GCM) 10K type strain sequencing project: providing services to taxonomists for standard genome sequencing and annotation.</title>
        <authorList>
            <consortium name="The Broad Institute Genomics Platform"/>
            <consortium name="The Broad Institute Genome Sequencing Center for Infectious Disease"/>
            <person name="Wu L."/>
            <person name="Ma J."/>
        </authorList>
    </citation>
    <scope>NUCLEOTIDE SEQUENCE [LARGE SCALE GENOMIC DNA]</scope>
    <source>
        <strain evidence="2 3">CGMCC 1.12237</strain>
    </source>
</reference>
<keyword evidence="1" id="KW-0812">Transmembrane</keyword>
<organism evidence="2 3">
    <name type="scientific">Salinirubrum litoreum</name>
    <dbReference type="NCBI Taxonomy" id="1126234"/>
    <lineage>
        <taxon>Archaea</taxon>
        <taxon>Methanobacteriati</taxon>
        <taxon>Methanobacteriota</taxon>
        <taxon>Stenosarchaea group</taxon>
        <taxon>Halobacteria</taxon>
        <taxon>Halobacteriales</taxon>
        <taxon>Haloferacaceae</taxon>
        <taxon>Salinirubrum</taxon>
    </lineage>
</organism>
<feature type="transmembrane region" description="Helical" evidence="1">
    <location>
        <begin position="53"/>
        <end position="73"/>
    </location>
</feature>
<protein>
    <submittedName>
        <fullName evidence="2">Uncharacterized protein</fullName>
    </submittedName>
</protein>
<sequence length="77" mass="7859">MANPDTPGEDFVDPAPLNTLAVVGLVGFLVVGVGSLFALPAIQSLTGLGFFPVFWSIVALNFVCAVGVGLSVLNLRG</sequence>
<dbReference type="RefSeq" id="WP_227228763.1">
    <property type="nucleotide sequence ID" value="NZ_JAJCVJ010000001.1"/>
</dbReference>
<keyword evidence="3" id="KW-1185">Reference proteome</keyword>
<evidence type="ECO:0000256" key="1">
    <source>
        <dbReference type="SAM" id="Phobius"/>
    </source>
</evidence>
<gene>
    <name evidence="2" type="ORF">ACFPJ5_03080</name>
</gene>
<accession>A0ABD5R7J4</accession>
<evidence type="ECO:0000313" key="3">
    <source>
        <dbReference type="Proteomes" id="UP001596201"/>
    </source>
</evidence>
<comment type="caution">
    <text evidence="2">The sequence shown here is derived from an EMBL/GenBank/DDBJ whole genome shotgun (WGS) entry which is preliminary data.</text>
</comment>
<dbReference type="Proteomes" id="UP001596201">
    <property type="component" value="Unassembled WGS sequence"/>
</dbReference>
<evidence type="ECO:0000313" key="2">
    <source>
        <dbReference type="EMBL" id="MFC5365905.1"/>
    </source>
</evidence>
<name>A0ABD5R7J4_9EURY</name>
<feature type="transmembrane region" description="Helical" evidence="1">
    <location>
        <begin position="20"/>
        <end position="41"/>
    </location>
</feature>
<proteinExistence type="predicted"/>
<dbReference type="AlphaFoldDB" id="A0ABD5R7J4"/>
<keyword evidence="1" id="KW-0472">Membrane</keyword>